<dbReference type="EMBL" id="CP003333">
    <property type="protein sequence ID" value="AFL69304.1"/>
    <property type="molecule type" value="Genomic_DNA"/>
</dbReference>
<evidence type="ECO:0000313" key="3">
    <source>
        <dbReference type="Proteomes" id="UP000006176"/>
    </source>
</evidence>
<name>I3XZD0_SULBS</name>
<dbReference type="Proteomes" id="UP000006176">
    <property type="component" value="Chromosome"/>
</dbReference>
<dbReference type="Pfam" id="PF12705">
    <property type="entry name" value="PDDEXK_1"/>
    <property type="match status" value="1"/>
</dbReference>
<reference evidence="2 3" key="1">
    <citation type="submission" date="2012-06" db="EMBL/GenBank/DDBJ databases">
        <title>Complete sequence of Sulfurospirillum barnesii SES-3.</title>
        <authorList>
            <consortium name="US DOE Joint Genome Institute"/>
            <person name="Lucas S."/>
            <person name="Han J."/>
            <person name="Lapidus A."/>
            <person name="Cheng J.-F."/>
            <person name="Goodwin L."/>
            <person name="Pitluck S."/>
            <person name="Peters L."/>
            <person name="Ovchinnikova G."/>
            <person name="Lu M."/>
            <person name="Detter J.C."/>
            <person name="Han C."/>
            <person name="Tapia R."/>
            <person name="Land M."/>
            <person name="Hauser L."/>
            <person name="Kyrpides N."/>
            <person name="Ivanova N."/>
            <person name="Pagani I."/>
            <person name="Stolz J."/>
            <person name="Arkin A."/>
            <person name="Dehal P."/>
            <person name="Oremland R."/>
            <person name="Saltikov C."/>
            <person name="Basu P."/>
            <person name="Hollibaugh J."/>
            <person name="Newman D."/>
            <person name="Stolyar S."/>
            <person name="Hazen T."/>
            <person name="Woyke T."/>
        </authorList>
    </citation>
    <scope>NUCLEOTIDE SEQUENCE [LARGE SCALE GENOMIC DNA]</scope>
    <source>
        <strain evidence="3">ATCC 700032 / DSM 10660 / SES-3</strain>
    </source>
</reference>
<gene>
    <name evidence="2" type="ordered locus">Sulba_2025</name>
</gene>
<evidence type="ECO:0000313" key="2">
    <source>
        <dbReference type="EMBL" id="AFL69304.1"/>
    </source>
</evidence>
<dbReference type="InterPro" id="IPR011604">
    <property type="entry name" value="PDDEXK-like_dom_sf"/>
</dbReference>
<accession>I3XZD0</accession>
<dbReference type="InterPro" id="IPR011335">
    <property type="entry name" value="Restrct_endonuc-II-like"/>
</dbReference>
<organism evidence="2 3">
    <name type="scientific">Sulfurospirillum barnesii (strain ATCC 700032 / DSM 10660 / SES-3)</name>
    <dbReference type="NCBI Taxonomy" id="760154"/>
    <lineage>
        <taxon>Bacteria</taxon>
        <taxon>Pseudomonadati</taxon>
        <taxon>Campylobacterota</taxon>
        <taxon>Epsilonproteobacteria</taxon>
        <taxon>Campylobacterales</taxon>
        <taxon>Sulfurospirillaceae</taxon>
        <taxon>Sulfurospirillum</taxon>
    </lineage>
</organism>
<proteinExistence type="predicted"/>
<keyword evidence="3" id="KW-1185">Reference proteome</keyword>
<dbReference type="PATRIC" id="fig|760154.4.peg.2022"/>
<dbReference type="KEGG" id="sba:Sulba_2025"/>
<dbReference type="InterPro" id="IPR027417">
    <property type="entry name" value="P-loop_NTPase"/>
</dbReference>
<dbReference type="RefSeq" id="WP_014770179.1">
    <property type="nucleotide sequence ID" value="NC_018002.1"/>
</dbReference>
<dbReference type="SUPFAM" id="SSF52980">
    <property type="entry name" value="Restriction endonuclease-like"/>
    <property type="match status" value="1"/>
</dbReference>
<protein>
    <recommendedName>
        <fullName evidence="1">PD-(D/E)XK endonuclease-like domain-containing protein</fullName>
    </recommendedName>
</protein>
<dbReference type="eggNOG" id="COG2887">
    <property type="taxonomic scope" value="Bacteria"/>
</dbReference>
<dbReference type="HOGENOM" id="CLU_020071_0_0_7"/>
<dbReference type="SUPFAM" id="SSF52540">
    <property type="entry name" value="P-loop containing nucleoside triphosphate hydrolases"/>
    <property type="match status" value="1"/>
</dbReference>
<evidence type="ECO:0000259" key="1">
    <source>
        <dbReference type="Pfam" id="PF12705"/>
    </source>
</evidence>
<dbReference type="AlphaFoldDB" id="I3XZD0"/>
<dbReference type="Gene3D" id="3.90.320.10">
    <property type="match status" value="1"/>
</dbReference>
<dbReference type="OrthoDB" id="9766257at2"/>
<sequence>MVEVFATSRAIRVFYETFIQSNTLLPKAMTMAELEQKAILVPHHSLVDEDMRVLLMQEASRFTRFELLHIDREFFTFLKNSSYLFRFFEELAHERVSLQTLRGVDTYEHYAEHLEILQMLLKQYQALLSKHALYDRITLPELYTINEDYVRSLGAVRIHLEGFLSQFEWAILCQIAKLIPLHVRVCITPYNQKMKDHFHDYGIALEFNKSYEINFSTKTILHVSPQIPLDQNIESYGFSSRLPQIAYVQNSIARFVHEGLLPNEIVVVLPDEHFAQSLSRFDSWKNLNFAMGISVKQSSFFQKLGALEKAMRNDAIEDYLRLDRLGIDEQIRFTCKEMWYQKLKAQEAMAFYERLLSEQETEKALFKEAFFAFEHFLNHAPMLRFEQICKLFLNRLSVLSEDDVKGGKVTVMGVLETRGVAYKGVIVVDFNDEYVPKRSSKDLFLSSHVRFHAGLPTKKDRENLQRYYYHQLFSKAKMIAISYVKNETSMPSRFLDTLGFQSTKMADEKALYTLLFEPKASKIPYFEAFIDAPYDLKAHPLSATKLKILLSCKRQFYFRYIAKLKEAKMPSHVINEQSIGVSLHKVLEEAICHEALLDEKKLFSTIERLLKEQNTHEVWGYFVDVWLEKLRPFIRNEIQRFDERFRVFKKEFIHAISYEGFVLEGQIDRMDEKEGNLFVIDYKSGKIPTSTEKTLEATVDFQLVFYALIAATLGRVAGVYYYDLKEGILVPETFLEEKTARLGDILKELSAPLNGYELCEDIKHCRLCPYTLLCGKEDLV</sequence>
<dbReference type="InterPro" id="IPR038726">
    <property type="entry name" value="PDDEXK_AddAB-type"/>
</dbReference>
<feature type="domain" description="PD-(D/E)XK endonuclease-like" evidence="1">
    <location>
        <begin position="541"/>
        <end position="774"/>
    </location>
</feature>
<dbReference type="STRING" id="760154.Sulba_2025"/>